<dbReference type="VEuPathDB" id="VectorBase:LLOJ005461"/>
<dbReference type="PROSITE" id="PS00259">
    <property type="entry name" value="GASTRIN"/>
    <property type="match status" value="1"/>
</dbReference>
<dbReference type="InterPro" id="IPR013152">
    <property type="entry name" value="Gastrin/cholecystokinin_CS"/>
</dbReference>
<dbReference type="GO" id="GO:0007218">
    <property type="term" value="P:neuropeptide signaling pathway"/>
    <property type="evidence" value="ECO:0007669"/>
    <property type="project" value="UniProtKB-KW"/>
</dbReference>
<keyword evidence="3" id="KW-0964">Secreted</keyword>
<dbReference type="InterPro" id="IPR013259">
    <property type="entry name" value="Sulfakinin"/>
</dbReference>
<dbReference type="Pfam" id="PF08257">
    <property type="entry name" value="Sulfakinin"/>
    <property type="match status" value="2"/>
</dbReference>
<evidence type="ECO:0000256" key="1">
    <source>
        <dbReference type="ARBA" id="ARBA00004613"/>
    </source>
</evidence>
<keyword evidence="8" id="KW-1185">Reference proteome</keyword>
<dbReference type="GeneID" id="129789149"/>
<evidence type="ECO:0000256" key="4">
    <source>
        <dbReference type="ARBA" id="ARBA00022815"/>
    </source>
</evidence>
<accession>A0A1B0CLH4</accession>
<dbReference type="AlphaFoldDB" id="A0A1B0CLH4"/>
<proteinExistence type="inferred from homology"/>
<comment type="similarity">
    <text evidence="2">Belongs to the gastrin/cholecystokinin family.</text>
</comment>
<dbReference type="EMBL" id="AJWK01017239">
    <property type="status" value="NOT_ANNOTATED_CDS"/>
    <property type="molecule type" value="Genomic_DNA"/>
</dbReference>
<dbReference type="KEGG" id="lll:129789149"/>
<dbReference type="GO" id="GO:0005576">
    <property type="term" value="C:extracellular region"/>
    <property type="evidence" value="ECO:0007669"/>
    <property type="project" value="UniProtKB-SubCell"/>
</dbReference>
<comment type="subcellular location">
    <subcellularLocation>
        <location evidence="1">Secreted</location>
    </subcellularLocation>
</comment>
<keyword evidence="5" id="KW-0527">Neuropeptide</keyword>
<dbReference type="CTD" id="45845"/>
<evidence type="ECO:0000256" key="3">
    <source>
        <dbReference type="ARBA" id="ARBA00022525"/>
    </source>
</evidence>
<dbReference type="VEuPathDB" id="VectorBase:LLONM1_007032"/>
<evidence type="ECO:0000256" key="5">
    <source>
        <dbReference type="ARBA" id="ARBA00023320"/>
    </source>
</evidence>
<evidence type="ECO:0000256" key="2">
    <source>
        <dbReference type="ARBA" id="ARBA00006273"/>
    </source>
</evidence>
<evidence type="ECO:0000313" key="8">
    <source>
        <dbReference type="Proteomes" id="UP000092461"/>
    </source>
</evidence>
<dbReference type="EnsemblMetazoa" id="LLOJ005461-RA">
    <property type="protein sequence ID" value="LLOJ005461-PA"/>
    <property type="gene ID" value="LLOJ005461"/>
</dbReference>
<dbReference type="EMBL" id="GITU01008796">
    <property type="protein sequence ID" value="MBC1177499.1"/>
    <property type="molecule type" value="Transcribed_RNA"/>
</dbReference>
<sequence length="130" mass="14772">MGRISVSVTASMVLIAMYYLLVLGTLTAAETTNINSQKSSNPTDALSQHFRTRGGLLAVPRIFVAHHRPKTPQEVGWFIDEDEDNSFGEVSKRFDDYGHMRFGKRGNGEGDQFDDYGHMRFGRRRRSLHH</sequence>
<keyword evidence="4" id="KW-0027">Amidation</keyword>
<protein>
    <submittedName>
        <fullName evidence="6">Putative sulfakinin</fullName>
    </submittedName>
</protein>
<evidence type="ECO:0000313" key="7">
    <source>
        <dbReference type="EnsemblMetazoa" id="LLOJ005461-PA"/>
    </source>
</evidence>
<reference evidence="7" key="3">
    <citation type="submission" date="2020-05" db="UniProtKB">
        <authorList>
            <consortium name="EnsemblMetazoa"/>
        </authorList>
    </citation>
    <scope>IDENTIFICATION</scope>
    <source>
        <strain evidence="7">Jacobina</strain>
    </source>
</reference>
<reference evidence="6" key="2">
    <citation type="journal article" date="2020" name="BMC">
        <title>Leishmania infection induces a limited differential gene expression in the sand fly midgut.</title>
        <authorList>
            <person name="Coutinho-Abreu I.V."/>
            <person name="Serafim T.D."/>
            <person name="Meneses C."/>
            <person name="Kamhawi S."/>
            <person name="Oliveira F."/>
            <person name="Valenzuela J.G."/>
        </authorList>
    </citation>
    <scope>NUCLEOTIDE SEQUENCE</scope>
    <source>
        <strain evidence="6">Jacobina</strain>
        <tissue evidence="6">Midgut</tissue>
    </source>
</reference>
<dbReference type="Proteomes" id="UP000092461">
    <property type="component" value="Unassembled WGS sequence"/>
</dbReference>
<name>A0A1B0CLH4_LUTLO</name>
<dbReference type="RefSeq" id="XP_055681780.1">
    <property type="nucleotide sequence ID" value="XM_055825805.1"/>
</dbReference>
<evidence type="ECO:0000313" key="6">
    <source>
        <dbReference type="EMBL" id="MBC1177499.1"/>
    </source>
</evidence>
<organism evidence="7 8">
    <name type="scientific">Lutzomyia longipalpis</name>
    <name type="common">Sand fly</name>
    <dbReference type="NCBI Taxonomy" id="7200"/>
    <lineage>
        <taxon>Eukaryota</taxon>
        <taxon>Metazoa</taxon>
        <taxon>Ecdysozoa</taxon>
        <taxon>Arthropoda</taxon>
        <taxon>Hexapoda</taxon>
        <taxon>Insecta</taxon>
        <taxon>Pterygota</taxon>
        <taxon>Neoptera</taxon>
        <taxon>Endopterygota</taxon>
        <taxon>Diptera</taxon>
        <taxon>Nematocera</taxon>
        <taxon>Psychodoidea</taxon>
        <taxon>Psychodidae</taxon>
        <taxon>Lutzomyia</taxon>
        <taxon>Lutzomyia</taxon>
    </lineage>
</organism>
<dbReference type="OrthoDB" id="6360815at2759"/>
<reference evidence="8" key="1">
    <citation type="submission" date="2012-05" db="EMBL/GenBank/DDBJ databases">
        <title>Whole Genome Assembly of Lutzomyia longipalpis.</title>
        <authorList>
            <person name="Richards S."/>
            <person name="Qu C."/>
            <person name="Dillon R."/>
            <person name="Worley K."/>
            <person name="Scherer S."/>
            <person name="Batterton M."/>
            <person name="Taylor A."/>
            <person name="Hawes A."/>
            <person name="Hernandez B."/>
            <person name="Kovar C."/>
            <person name="Mandapat C."/>
            <person name="Pham C."/>
            <person name="Qu C."/>
            <person name="Jing C."/>
            <person name="Bess C."/>
            <person name="Bandaranaike D."/>
            <person name="Ngo D."/>
            <person name="Ongeri F."/>
            <person name="Arias F."/>
            <person name="Lara F."/>
            <person name="Weissenberger G."/>
            <person name="Kamau G."/>
            <person name="Han H."/>
            <person name="Shen H."/>
            <person name="Dinh H."/>
            <person name="Khalil I."/>
            <person name="Jones J."/>
            <person name="Shafer J."/>
            <person name="Jayaseelan J."/>
            <person name="Quiroz J."/>
            <person name="Blankenburg K."/>
            <person name="Nguyen L."/>
            <person name="Jackson L."/>
            <person name="Francisco L."/>
            <person name="Tang L.-Y."/>
            <person name="Pu L.-L."/>
            <person name="Perales L."/>
            <person name="Lorensuhewa L."/>
            <person name="Munidasa M."/>
            <person name="Coyle M."/>
            <person name="Taylor M."/>
            <person name="Puazo M."/>
            <person name="Firestine M."/>
            <person name="Scheel M."/>
            <person name="Javaid M."/>
            <person name="Wang M."/>
            <person name="Li M."/>
            <person name="Tabassum N."/>
            <person name="Saada N."/>
            <person name="Osuji N."/>
            <person name="Aqrawi P."/>
            <person name="Fu Q."/>
            <person name="Thornton R."/>
            <person name="Raj R."/>
            <person name="Goodspeed R."/>
            <person name="Mata R."/>
            <person name="Najjar R."/>
            <person name="Gubbala S."/>
            <person name="Lee S."/>
            <person name="Denson S."/>
            <person name="Patil S."/>
            <person name="Macmil S."/>
            <person name="Qi S."/>
            <person name="Matskevitch T."/>
            <person name="Palculict T."/>
            <person name="Mathew T."/>
            <person name="Vee V."/>
            <person name="Velamala V."/>
            <person name="Korchina V."/>
            <person name="Cai W."/>
            <person name="Liu W."/>
            <person name="Dai W."/>
            <person name="Zou X."/>
            <person name="Zhu Y."/>
            <person name="Zhang Y."/>
            <person name="Wu Y.-Q."/>
            <person name="Xin Y."/>
            <person name="Nazarath L."/>
            <person name="Kovar C."/>
            <person name="Han Y."/>
            <person name="Muzny D."/>
            <person name="Gibbs R."/>
        </authorList>
    </citation>
    <scope>NUCLEOTIDE SEQUENCE [LARGE SCALE GENOMIC DNA]</scope>
    <source>
        <strain evidence="8">Jacobina</strain>
    </source>
</reference>